<organism evidence="1 2">
    <name type="scientific">Panagrolaimus sp. ES5</name>
    <dbReference type="NCBI Taxonomy" id="591445"/>
    <lineage>
        <taxon>Eukaryota</taxon>
        <taxon>Metazoa</taxon>
        <taxon>Ecdysozoa</taxon>
        <taxon>Nematoda</taxon>
        <taxon>Chromadorea</taxon>
        <taxon>Rhabditida</taxon>
        <taxon>Tylenchina</taxon>
        <taxon>Panagrolaimomorpha</taxon>
        <taxon>Panagrolaimoidea</taxon>
        <taxon>Panagrolaimidae</taxon>
        <taxon>Panagrolaimus</taxon>
    </lineage>
</organism>
<evidence type="ECO:0000313" key="1">
    <source>
        <dbReference type="Proteomes" id="UP000887579"/>
    </source>
</evidence>
<dbReference type="Proteomes" id="UP000887579">
    <property type="component" value="Unplaced"/>
</dbReference>
<name>A0AC34GTN8_9BILA</name>
<proteinExistence type="predicted"/>
<reference evidence="2" key="1">
    <citation type="submission" date="2022-11" db="UniProtKB">
        <authorList>
            <consortium name="WormBaseParasite"/>
        </authorList>
    </citation>
    <scope>IDENTIFICATION</scope>
</reference>
<protein>
    <submittedName>
        <fullName evidence="2">Uncharacterized protein</fullName>
    </submittedName>
</protein>
<sequence>MDDAIGAGGIGGTISLEEQSNNLTSEQRRKQFAFHSSGRSYSAPPRKKWYRRGPLRRMGSQHSLLYDRMVSRRLVGAIAAWHDLHSTLLQLSCDKKSQCGSSSEICCTLEGTPASSSSPSPSDEIVISSDDYGESDDELDGISDTDLIEDEVDDGAESDDTIDEIVELGSKSKLNNKLSLSNPELTSIQLKQMFPELSEQWRLVLAFIIIILYRNQSIKNMK</sequence>
<evidence type="ECO:0000313" key="2">
    <source>
        <dbReference type="WBParaSite" id="ES5_v2.g8036.t1"/>
    </source>
</evidence>
<dbReference type="WBParaSite" id="ES5_v2.g8036.t1">
    <property type="protein sequence ID" value="ES5_v2.g8036.t1"/>
    <property type="gene ID" value="ES5_v2.g8036"/>
</dbReference>
<accession>A0AC34GTN8</accession>